<dbReference type="SUPFAM" id="SSF46689">
    <property type="entry name" value="Homeodomain-like"/>
    <property type="match status" value="1"/>
</dbReference>
<dbReference type="EMBL" id="AZFV01000020">
    <property type="protein sequence ID" value="KRM15687.1"/>
    <property type="molecule type" value="Genomic_DNA"/>
</dbReference>
<accession>A0A0R1WCX0</accession>
<organism evidence="4 5">
    <name type="scientific">Companilactobacillus nantensis DSM 16982</name>
    <dbReference type="NCBI Taxonomy" id="1423774"/>
    <lineage>
        <taxon>Bacteria</taxon>
        <taxon>Bacillati</taxon>
        <taxon>Bacillota</taxon>
        <taxon>Bacilli</taxon>
        <taxon>Lactobacillales</taxon>
        <taxon>Lactobacillaceae</taxon>
        <taxon>Companilactobacillus</taxon>
    </lineage>
</organism>
<dbReference type="Gene3D" id="1.10.357.10">
    <property type="entry name" value="Tetracycline Repressor, domain 2"/>
    <property type="match status" value="1"/>
</dbReference>
<evidence type="ECO:0000313" key="4">
    <source>
        <dbReference type="EMBL" id="KRM15687.1"/>
    </source>
</evidence>
<dbReference type="PATRIC" id="fig|1423774.3.peg.1152"/>
<dbReference type="InterPro" id="IPR050624">
    <property type="entry name" value="HTH-type_Tx_Regulator"/>
</dbReference>
<sequence length="186" mass="21633">MRKNPQQTQITRQNIIDAYCILSKSEKKSQITVKSLSEKAGYNRSTFYDYFNDVYDVQEQIQDFVIDHIQHNLKDNFRTGKLENSFIKSFDDLHAHFPNYYDVIFTGTTDVIFTNRLKNTIKIEIKNKYQLTNLSIEEDYAIDFFVSGAIAIICSWINHNRNISASQLGKLIRSLVESGIGEYLPK</sequence>
<dbReference type="PROSITE" id="PS50977">
    <property type="entry name" value="HTH_TETR_2"/>
    <property type="match status" value="1"/>
</dbReference>
<feature type="DNA-binding region" description="H-T-H motif" evidence="2">
    <location>
        <begin position="32"/>
        <end position="51"/>
    </location>
</feature>
<dbReference type="AlphaFoldDB" id="A0A0R1WCX0"/>
<evidence type="ECO:0000256" key="1">
    <source>
        <dbReference type="ARBA" id="ARBA00023125"/>
    </source>
</evidence>
<gene>
    <name evidence="4" type="ORF">FD31_GL001107</name>
</gene>
<dbReference type="Pfam" id="PF14278">
    <property type="entry name" value="TetR_C_8"/>
    <property type="match status" value="1"/>
</dbReference>
<keyword evidence="1 2" id="KW-0238">DNA-binding</keyword>
<reference evidence="4 5" key="1">
    <citation type="journal article" date="2015" name="Genome Announc.">
        <title>Expanding the biotechnology potential of lactobacilli through comparative genomics of 213 strains and associated genera.</title>
        <authorList>
            <person name="Sun Z."/>
            <person name="Harris H.M."/>
            <person name="McCann A."/>
            <person name="Guo C."/>
            <person name="Argimon S."/>
            <person name="Zhang W."/>
            <person name="Yang X."/>
            <person name="Jeffery I.B."/>
            <person name="Cooney J.C."/>
            <person name="Kagawa T.F."/>
            <person name="Liu W."/>
            <person name="Song Y."/>
            <person name="Salvetti E."/>
            <person name="Wrobel A."/>
            <person name="Rasinkangas P."/>
            <person name="Parkhill J."/>
            <person name="Rea M.C."/>
            <person name="O'Sullivan O."/>
            <person name="Ritari J."/>
            <person name="Douillard F.P."/>
            <person name="Paul Ross R."/>
            <person name="Yang R."/>
            <person name="Briner A.E."/>
            <person name="Felis G.E."/>
            <person name="de Vos W.M."/>
            <person name="Barrangou R."/>
            <person name="Klaenhammer T.R."/>
            <person name="Caufield P.W."/>
            <person name="Cui Y."/>
            <person name="Zhang H."/>
            <person name="O'Toole P.W."/>
        </authorList>
    </citation>
    <scope>NUCLEOTIDE SEQUENCE [LARGE SCALE GENOMIC DNA]</scope>
    <source>
        <strain evidence="4 5">DSM 16982</strain>
    </source>
</reference>
<keyword evidence="5" id="KW-1185">Reference proteome</keyword>
<dbReference type="STRING" id="1423774.FD31_GL001107"/>
<evidence type="ECO:0000259" key="3">
    <source>
        <dbReference type="PROSITE" id="PS50977"/>
    </source>
</evidence>
<name>A0A0R1WCX0_9LACO</name>
<feature type="domain" description="HTH tetR-type" evidence="3">
    <location>
        <begin position="9"/>
        <end position="69"/>
    </location>
</feature>
<dbReference type="PANTHER" id="PTHR43479:SF7">
    <property type="entry name" value="TETR-FAMILY TRANSCRIPTIONAL REGULATOR"/>
    <property type="match status" value="1"/>
</dbReference>
<dbReference type="InterPro" id="IPR001647">
    <property type="entry name" value="HTH_TetR"/>
</dbReference>
<dbReference type="InterPro" id="IPR039532">
    <property type="entry name" value="TetR_C_Firmicutes"/>
</dbReference>
<evidence type="ECO:0000313" key="5">
    <source>
        <dbReference type="Proteomes" id="UP000051302"/>
    </source>
</evidence>
<dbReference type="RefSeq" id="WP_057892524.1">
    <property type="nucleotide sequence ID" value="NZ_AZFV01000020.1"/>
</dbReference>
<dbReference type="PANTHER" id="PTHR43479">
    <property type="entry name" value="ACREF/ENVCD OPERON REPRESSOR-RELATED"/>
    <property type="match status" value="1"/>
</dbReference>
<dbReference type="InterPro" id="IPR009057">
    <property type="entry name" value="Homeodomain-like_sf"/>
</dbReference>
<dbReference type="Proteomes" id="UP000051302">
    <property type="component" value="Unassembled WGS sequence"/>
</dbReference>
<proteinExistence type="predicted"/>
<comment type="caution">
    <text evidence="4">The sequence shown here is derived from an EMBL/GenBank/DDBJ whole genome shotgun (WGS) entry which is preliminary data.</text>
</comment>
<protein>
    <recommendedName>
        <fullName evidence="3">HTH tetR-type domain-containing protein</fullName>
    </recommendedName>
</protein>
<evidence type="ECO:0000256" key="2">
    <source>
        <dbReference type="PROSITE-ProRule" id="PRU00335"/>
    </source>
</evidence>
<dbReference type="GO" id="GO:0003677">
    <property type="term" value="F:DNA binding"/>
    <property type="evidence" value="ECO:0007669"/>
    <property type="project" value="UniProtKB-UniRule"/>
</dbReference>